<dbReference type="AlphaFoldDB" id="A0A7W0HVC6"/>
<dbReference type="InterPro" id="IPR019595">
    <property type="entry name" value="DUF2470"/>
</dbReference>
<evidence type="ECO:0000313" key="2">
    <source>
        <dbReference type="EMBL" id="MBA2897010.1"/>
    </source>
</evidence>
<keyword evidence="3" id="KW-1185">Reference proteome</keyword>
<protein>
    <recommendedName>
        <fullName evidence="1">DUF2470 domain-containing protein</fullName>
    </recommendedName>
</protein>
<accession>A0A7W0HVC6</accession>
<sequence>MSTLFTPAVVDQIKRHMNDDHTDDSRIIVRGLGGRPEAAEVVMSDADAEAIYFVADGEQVRVPWGETITERPQVRVAVVRLYQEACDKLGVAARGEGEH</sequence>
<dbReference type="InterPro" id="IPR037119">
    <property type="entry name" value="Haem_oxidase_HugZ-like_sf"/>
</dbReference>
<evidence type="ECO:0000259" key="1">
    <source>
        <dbReference type="Pfam" id="PF10615"/>
    </source>
</evidence>
<dbReference type="RefSeq" id="WP_181615735.1">
    <property type="nucleotide sequence ID" value="NZ_BAABAM010000010.1"/>
</dbReference>
<dbReference type="Gene3D" id="3.20.180.10">
    <property type="entry name" value="PNP-oxidase-like"/>
    <property type="match status" value="1"/>
</dbReference>
<feature type="domain" description="DUF2470" evidence="1">
    <location>
        <begin position="12"/>
        <end position="81"/>
    </location>
</feature>
<dbReference type="Pfam" id="PF10615">
    <property type="entry name" value="DUF2470"/>
    <property type="match status" value="1"/>
</dbReference>
<name>A0A7W0HVC6_9ACTN</name>
<evidence type="ECO:0000313" key="3">
    <source>
        <dbReference type="Proteomes" id="UP000530928"/>
    </source>
</evidence>
<reference evidence="2 3" key="1">
    <citation type="submission" date="2020-07" db="EMBL/GenBank/DDBJ databases">
        <title>Genomic Encyclopedia of Type Strains, Phase IV (KMG-IV): sequencing the most valuable type-strain genomes for metagenomic binning, comparative biology and taxonomic classification.</title>
        <authorList>
            <person name="Goeker M."/>
        </authorList>
    </citation>
    <scope>NUCLEOTIDE SEQUENCE [LARGE SCALE GENOMIC DNA]</scope>
    <source>
        <strain evidence="2 3">DSM 45533</strain>
    </source>
</reference>
<dbReference type="Proteomes" id="UP000530928">
    <property type="component" value="Unassembled WGS sequence"/>
</dbReference>
<gene>
    <name evidence="2" type="ORF">HNR30_008406</name>
</gene>
<dbReference type="SUPFAM" id="SSF50475">
    <property type="entry name" value="FMN-binding split barrel"/>
    <property type="match status" value="1"/>
</dbReference>
<comment type="caution">
    <text evidence="2">The sequence shown here is derived from an EMBL/GenBank/DDBJ whole genome shotgun (WGS) entry which is preliminary data.</text>
</comment>
<organism evidence="2 3">
    <name type="scientific">Nonomuraea soli</name>
    <dbReference type="NCBI Taxonomy" id="1032476"/>
    <lineage>
        <taxon>Bacteria</taxon>
        <taxon>Bacillati</taxon>
        <taxon>Actinomycetota</taxon>
        <taxon>Actinomycetes</taxon>
        <taxon>Streptosporangiales</taxon>
        <taxon>Streptosporangiaceae</taxon>
        <taxon>Nonomuraea</taxon>
    </lineage>
</organism>
<dbReference type="EMBL" id="JACDUR010000010">
    <property type="protein sequence ID" value="MBA2897010.1"/>
    <property type="molecule type" value="Genomic_DNA"/>
</dbReference>
<proteinExistence type="predicted"/>